<dbReference type="RefSeq" id="WP_345270862.1">
    <property type="nucleotide sequence ID" value="NZ_BAABHB010000016.1"/>
</dbReference>
<reference evidence="3" key="1">
    <citation type="journal article" date="2019" name="Int. J. Syst. Evol. Microbiol.">
        <title>The Global Catalogue of Microorganisms (GCM) 10K type strain sequencing project: providing services to taxonomists for standard genome sequencing and annotation.</title>
        <authorList>
            <consortium name="The Broad Institute Genomics Platform"/>
            <consortium name="The Broad Institute Genome Sequencing Center for Infectious Disease"/>
            <person name="Wu L."/>
            <person name="Ma J."/>
        </authorList>
    </citation>
    <scope>NUCLEOTIDE SEQUENCE [LARGE SCALE GENOMIC DNA]</scope>
    <source>
        <strain evidence="3">JCM 17925</strain>
    </source>
</reference>
<dbReference type="InterPro" id="IPR002716">
    <property type="entry name" value="PIN_dom"/>
</dbReference>
<dbReference type="Pfam" id="PF01850">
    <property type="entry name" value="PIN"/>
    <property type="match status" value="1"/>
</dbReference>
<dbReference type="InterPro" id="IPR041705">
    <property type="entry name" value="PIN_Sll0205"/>
</dbReference>
<dbReference type="CDD" id="cd09872">
    <property type="entry name" value="PIN_Sll0205-like"/>
    <property type="match status" value="1"/>
</dbReference>
<evidence type="ECO:0000313" key="2">
    <source>
        <dbReference type="EMBL" id="GAA4417889.1"/>
    </source>
</evidence>
<dbReference type="InterPro" id="IPR052919">
    <property type="entry name" value="TA_system_RNase"/>
</dbReference>
<gene>
    <name evidence="2" type="ORF">GCM10023187_50730</name>
</gene>
<dbReference type="PANTHER" id="PTHR36173:SF2">
    <property type="entry name" value="RIBONUCLEASE VAPC16"/>
    <property type="match status" value="1"/>
</dbReference>
<dbReference type="EMBL" id="BAABHB010000016">
    <property type="protein sequence ID" value="GAA4417889.1"/>
    <property type="molecule type" value="Genomic_DNA"/>
</dbReference>
<dbReference type="InterPro" id="IPR029060">
    <property type="entry name" value="PIN-like_dom_sf"/>
</dbReference>
<dbReference type="Gene3D" id="3.40.50.1010">
    <property type="entry name" value="5'-nuclease"/>
    <property type="match status" value="1"/>
</dbReference>
<protein>
    <submittedName>
        <fullName evidence="2">Type II toxin-antitoxin system VapC family toxin</fullName>
    </submittedName>
</protein>
<dbReference type="SUPFAM" id="SSF88723">
    <property type="entry name" value="PIN domain-like"/>
    <property type="match status" value="1"/>
</dbReference>
<keyword evidence="3" id="KW-1185">Reference proteome</keyword>
<name>A0ABP8KY27_9BACT</name>
<accession>A0ABP8KY27</accession>
<dbReference type="Proteomes" id="UP001500936">
    <property type="component" value="Unassembled WGS sequence"/>
</dbReference>
<sequence>MSYLLDTHTLIWAVTDPRKLSKPVIRILEDTNQEVWVSAISFWEISLKHSIQKLHLEGLVPEDFTKAAIDTGFQLLDLDGATAVSYHKLSANYHRDPFDRMLIWQALQTGYTLISKDETIKKYTSEGLNVIW</sequence>
<feature type="domain" description="PIN" evidence="1">
    <location>
        <begin position="3"/>
        <end position="123"/>
    </location>
</feature>
<dbReference type="PANTHER" id="PTHR36173">
    <property type="entry name" value="RIBONUCLEASE VAPC16-RELATED"/>
    <property type="match status" value="1"/>
</dbReference>
<evidence type="ECO:0000313" key="3">
    <source>
        <dbReference type="Proteomes" id="UP001500936"/>
    </source>
</evidence>
<comment type="caution">
    <text evidence="2">The sequence shown here is derived from an EMBL/GenBank/DDBJ whole genome shotgun (WGS) entry which is preliminary data.</text>
</comment>
<proteinExistence type="predicted"/>
<evidence type="ECO:0000259" key="1">
    <source>
        <dbReference type="Pfam" id="PF01850"/>
    </source>
</evidence>
<organism evidence="2 3">
    <name type="scientific">Nibrella viscosa</name>
    <dbReference type="NCBI Taxonomy" id="1084524"/>
    <lineage>
        <taxon>Bacteria</taxon>
        <taxon>Pseudomonadati</taxon>
        <taxon>Bacteroidota</taxon>
        <taxon>Cytophagia</taxon>
        <taxon>Cytophagales</taxon>
        <taxon>Spirosomataceae</taxon>
        <taxon>Nibrella</taxon>
    </lineage>
</organism>